<dbReference type="AlphaFoldDB" id="A0A368YXT7"/>
<organism evidence="1 2">
    <name type="scientific">Phyllobacterium bourgognense</name>
    <dbReference type="NCBI Taxonomy" id="314236"/>
    <lineage>
        <taxon>Bacteria</taxon>
        <taxon>Pseudomonadati</taxon>
        <taxon>Pseudomonadota</taxon>
        <taxon>Alphaproteobacteria</taxon>
        <taxon>Hyphomicrobiales</taxon>
        <taxon>Phyllobacteriaceae</taxon>
        <taxon>Phyllobacterium</taxon>
    </lineage>
</organism>
<dbReference type="Proteomes" id="UP000253324">
    <property type="component" value="Unassembled WGS sequence"/>
</dbReference>
<gene>
    <name evidence="1" type="ORF">C7476_105272</name>
</gene>
<dbReference type="EMBL" id="QPJM01000005">
    <property type="protein sequence ID" value="RCW83777.1"/>
    <property type="molecule type" value="Genomic_DNA"/>
</dbReference>
<keyword evidence="2" id="KW-1185">Reference proteome</keyword>
<protein>
    <submittedName>
        <fullName evidence="1">Uncharacterized protein</fullName>
    </submittedName>
</protein>
<name>A0A368YXT7_9HYPH</name>
<evidence type="ECO:0000313" key="2">
    <source>
        <dbReference type="Proteomes" id="UP000253324"/>
    </source>
</evidence>
<evidence type="ECO:0000313" key="1">
    <source>
        <dbReference type="EMBL" id="RCW83777.1"/>
    </source>
</evidence>
<sequence length="128" mass="14449">MDMLRSRGSAFFTTENNQFATQGAEKHPGIGTSCMRFDALCARFAYFRLRTPPEKTARFKNRCVFCIGEITAIYRTVQYGKLASAGGREARSEYVDPQQSTHIALIDDVLDRELGEHLEECIECLAQC</sequence>
<proteinExistence type="predicted"/>
<accession>A0A368YXT7</accession>
<comment type="caution">
    <text evidence="1">The sequence shown here is derived from an EMBL/GenBank/DDBJ whole genome shotgun (WGS) entry which is preliminary data.</text>
</comment>
<reference evidence="1 2" key="1">
    <citation type="submission" date="2018-07" db="EMBL/GenBank/DDBJ databases">
        <title>Genomic Encyclopedia of Type Strains, Phase III (KMG-III): the genomes of soil and plant-associated and newly described type strains.</title>
        <authorList>
            <person name="Whitman W."/>
        </authorList>
    </citation>
    <scope>NUCLEOTIDE SEQUENCE [LARGE SCALE GENOMIC DNA]</scope>
    <source>
        <strain evidence="1 2">31-25a</strain>
    </source>
</reference>